<dbReference type="EMBL" id="HF569101">
    <property type="protein sequence ID" value="CCP89324.1"/>
    <property type="molecule type" value="Genomic_DNA"/>
</dbReference>
<reference evidence="1" key="2">
    <citation type="journal article" date="2014" name="PLoS ONE">
        <title>Recombinations in Staphylococcal Cassette Chromosome mec Elements Compromise the Molecular Detection of Methicillin Resistance in Staphylococcus aureus.</title>
        <authorList>
            <person name="Hill-Cawthorne G.A."/>
            <person name="Hudson L.O."/>
            <person name="El Ghany M.F."/>
            <person name="Piepenburg O."/>
            <person name="Nair M."/>
            <person name="Dodgson A."/>
            <person name="Forrest M.S."/>
            <person name="Clark T.G."/>
            <person name="Pain A."/>
        </authorList>
    </citation>
    <scope>NUCLEOTIDE SEQUENCE</scope>
    <source>
        <strain evidence="1">CMFT2</strain>
    </source>
</reference>
<dbReference type="AlphaFoldDB" id="M1X9G8"/>
<organism evidence="1">
    <name type="scientific">Staphylococcus aureus</name>
    <dbReference type="NCBI Taxonomy" id="1280"/>
    <lineage>
        <taxon>Bacteria</taxon>
        <taxon>Bacillati</taxon>
        <taxon>Bacillota</taxon>
        <taxon>Bacilli</taxon>
        <taxon>Bacillales</taxon>
        <taxon>Staphylococcaceae</taxon>
        <taxon>Staphylococcus</taxon>
    </lineage>
</organism>
<dbReference type="Pfam" id="PF07205">
    <property type="entry name" value="DUF1413"/>
    <property type="match status" value="1"/>
</dbReference>
<reference evidence="1" key="1">
    <citation type="submission" date="2012-12" db="EMBL/GenBank/DDBJ databases">
        <authorList>
            <person name="Hill-Cawthorne G."/>
        </authorList>
    </citation>
    <scope>NUCLEOTIDE SEQUENCE</scope>
    <source>
        <strain evidence="1">CMFT2</strain>
    </source>
</reference>
<name>M1X9G8_STAAU</name>
<evidence type="ECO:0000313" key="1">
    <source>
        <dbReference type="EMBL" id="CCP89324.1"/>
    </source>
</evidence>
<protein>
    <recommendedName>
        <fullName evidence="2">DUF1413 domain-containing protein</fullName>
    </recommendedName>
</protein>
<dbReference type="InterPro" id="IPR010813">
    <property type="entry name" value="DUF1413"/>
</dbReference>
<dbReference type="NCBIfam" id="NF047346">
    <property type="entry name" value="SCCmet_ssDNA"/>
    <property type="match status" value="1"/>
</dbReference>
<accession>M1X9G8</accession>
<proteinExistence type="predicted"/>
<sequence>MIFMTYKSHEFINLKNVDLAIAWNLQEGTDFTIGDLTKKSGINCSRDVQREVGRWFAYFVKHTPSIPFIIIGKRNGSLLYKKTGPNPLNNSTPSKGGVR</sequence>
<evidence type="ECO:0008006" key="2">
    <source>
        <dbReference type="Google" id="ProtNLM"/>
    </source>
</evidence>